<dbReference type="InterPro" id="IPR045766">
    <property type="entry name" value="MCAfunc"/>
</dbReference>
<dbReference type="Gene3D" id="1.20.930.20">
    <property type="entry name" value="Adaptor protein Cbl, N-terminal domain"/>
    <property type="match status" value="1"/>
</dbReference>
<dbReference type="Proteomes" id="UP000015106">
    <property type="component" value="Unassembled WGS sequence"/>
</dbReference>
<evidence type="ECO:0000313" key="3">
    <source>
        <dbReference type="Proteomes" id="UP000015106"/>
    </source>
</evidence>
<dbReference type="Pfam" id="PF19584">
    <property type="entry name" value="MCAfunc"/>
    <property type="match status" value="1"/>
</dbReference>
<protein>
    <recommendedName>
        <fullName evidence="1">MCAfunc domain-containing protein</fullName>
    </recommendedName>
</protein>
<accession>A0A8R7VF89</accession>
<dbReference type="Gramene" id="TuG1812S0001447000.01.T01">
    <property type="protein sequence ID" value="TuG1812S0001447000.01.T01"/>
    <property type="gene ID" value="TuG1812S0001447000.01"/>
</dbReference>
<evidence type="ECO:0000259" key="1">
    <source>
        <dbReference type="Pfam" id="PF19584"/>
    </source>
</evidence>
<name>A0A8R7VF89_TRIUA</name>
<dbReference type="GO" id="GO:0007166">
    <property type="term" value="P:cell surface receptor signaling pathway"/>
    <property type="evidence" value="ECO:0007669"/>
    <property type="project" value="InterPro"/>
</dbReference>
<feature type="domain" description="MCAfunc" evidence="1">
    <location>
        <begin position="13"/>
        <end position="85"/>
    </location>
</feature>
<dbReference type="EnsemblPlants" id="TuG1812S0001447000.01.T01">
    <property type="protein sequence ID" value="TuG1812S0001447000.01.T01"/>
    <property type="gene ID" value="TuG1812S0001447000.01"/>
</dbReference>
<proteinExistence type="predicted"/>
<keyword evidence="3" id="KW-1185">Reference proteome</keyword>
<dbReference type="InterPro" id="IPR036537">
    <property type="entry name" value="Adaptor_Cbl_N_dom_sf"/>
</dbReference>
<reference evidence="2" key="2">
    <citation type="submission" date="2022-06" db="UniProtKB">
        <authorList>
            <consortium name="EnsemblPlants"/>
        </authorList>
    </citation>
    <scope>IDENTIFICATION</scope>
</reference>
<dbReference type="AlphaFoldDB" id="A0A8R7VF89"/>
<reference evidence="3" key="1">
    <citation type="journal article" date="2013" name="Nature">
        <title>Draft genome of the wheat A-genome progenitor Triticum urartu.</title>
        <authorList>
            <person name="Ling H.Q."/>
            <person name="Zhao S."/>
            <person name="Liu D."/>
            <person name="Wang J."/>
            <person name="Sun H."/>
            <person name="Zhang C."/>
            <person name="Fan H."/>
            <person name="Li D."/>
            <person name="Dong L."/>
            <person name="Tao Y."/>
            <person name="Gao C."/>
            <person name="Wu H."/>
            <person name="Li Y."/>
            <person name="Cui Y."/>
            <person name="Guo X."/>
            <person name="Zheng S."/>
            <person name="Wang B."/>
            <person name="Yu K."/>
            <person name="Liang Q."/>
            <person name="Yang W."/>
            <person name="Lou X."/>
            <person name="Chen J."/>
            <person name="Feng M."/>
            <person name="Jian J."/>
            <person name="Zhang X."/>
            <person name="Luo G."/>
            <person name="Jiang Y."/>
            <person name="Liu J."/>
            <person name="Wang Z."/>
            <person name="Sha Y."/>
            <person name="Zhang B."/>
            <person name="Wu H."/>
            <person name="Tang D."/>
            <person name="Shen Q."/>
            <person name="Xue P."/>
            <person name="Zou S."/>
            <person name="Wang X."/>
            <person name="Liu X."/>
            <person name="Wang F."/>
            <person name="Yang Y."/>
            <person name="An X."/>
            <person name="Dong Z."/>
            <person name="Zhang K."/>
            <person name="Zhang X."/>
            <person name="Luo M.C."/>
            <person name="Dvorak J."/>
            <person name="Tong Y."/>
            <person name="Wang J."/>
            <person name="Yang H."/>
            <person name="Li Z."/>
            <person name="Wang D."/>
            <person name="Zhang A."/>
            <person name="Wang J."/>
        </authorList>
    </citation>
    <scope>NUCLEOTIDE SEQUENCE</scope>
    <source>
        <strain evidence="3">cv. G1812</strain>
    </source>
</reference>
<dbReference type="InterPro" id="IPR059179">
    <property type="entry name" value="MLKL-like_MCAfunc"/>
</dbReference>
<sequence>MIAQLLQYMQDLEEVQLLAGLGDTLQDAHELVMSCQGRSTAYQFVKANMMVERFREVQSKIDSYLIVFPVISHIGITRRLERIYKVLVPYDSTPIVEPSPLPHNLFL</sequence>
<dbReference type="PANTHER" id="PTHR46604">
    <property type="entry name" value="PROTEIN MID1-COMPLEMENTING ACTIVITY 1"/>
    <property type="match status" value="1"/>
</dbReference>
<dbReference type="PANTHER" id="PTHR46604:SF1">
    <property type="entry name" value="OS11G0665800 PROTEIN"/>
    <property type="match status" value="1"/>
</dbReference>
<dbReference type="CDD" id="cd21037">
    <property type="entry name" value="MLKL_NTD"/>
    <property type="match status" value="1"/>
</dbReference>
<organism evidence="2 3">
    <name type="scientific">Triticum urartu</name>
    <name type="common">Red wild einkorn</name>
    <name type="synonym">Crithodium urartu</name>
    <dbReference type="NCBI Taxonomy" id="4572"/>
    <lineage>
        <taxon>Eukaryota</taxon>
        <taxon>Viridiplantae</taxon>
        <taxon>Streptophyta</taxon>
        <taxon>Embryophyta</taxon>
        <taxon>Tracheophyta</taxon>
        <taxon>Spermatophyta</taxon>
        <taxon>Magnoliopsida</taxon>
        <taxon>Liliopsida</taxon>
        <taxon>Poales</taxon>
        <taxon>Poaceae</taxon>
        <taxon>BOP clade</taxon>
        <taxon>Pooideae</taxon>
        <taxon>Triticodae</taxon>
        <taxon>Triticeae</taxon>
        <taxon>Triticinae</taxon>
        <taxon>Triticum</taxon>
    </lineage>
</organism>
<evidence type="ECO:0000313" key="2">
    <source>
        <dbReference type="EnsemblPlants" id="TuG1812S0001447000.01.T01"/>
    </source>
</evidence>